<protein>
    <recommendedName>
        <fullName evidence="3">LamG-like jellyroll fold domain-containing protein</fullName>
    </recommendedName>
</protein>
<comment type="caution">
    <text evidence="2">The sequence shown here is derived from an EMBL/GenBank/DDBJ whole genome shotgun (WGS) entry which is preliminary data.</text>
</comment>
<organism evidence="2">
    <name type="scientific">marine sediment metagenome</name>
    <dbReference type="NCBI Taxonomy" id="412755"/>
    <lineage>
        <taxon>unclassified sequences</taxon>
        <taxon>metagenomes</taxon>
        <taxon>ecological metagenomes</taxon>
    </lineage>
</organism>
<gene>
    <name evidence="2" type="ORF">LCGC14_1847230</name>
</gene>
<evidence type="ECO:0008006" key="3">
    <source>
        <dbReference type="Google" id="ProtNLM"/>
    </source>
</evidence>
<evidence type="ECO:0000256" key="1">
    <source>
        <dbReference type="SAM" id="MobiDB-lite"/>
    </source>
</evidence>
<reference evidence="2" key="1">
    <citation type="journal article" date="2015" name="Nature">
        <title>Complex archaea that bridge the gap between prokaryotes and eukaryotes.</title>
        <authorList>
            <person name="Spang A."/>
            <person name="Saw J.H."/>
            <person name="Jorgensen S.L."/>
            <person name="Zaremba-Niedzwiedzka K."/>
            <person name="Martijn J."/>
            <person name="Lind A.E."/>
            <person name="van Eijk R."/>
            <person name="Schleper C."/>
            <person name="Guy L."/>
            <person name="Ettema T.J."/>
        </authorList>
    </citation>
    <scope>NUCLEOTIDE SEQUENCE</scope>
</reference>
<proteinExistence type="predicted"/>
<name>A0A0F9GBC4_9ZZZZ</name>
<dbReference type="Gene3D" id="2.60.120.200">
    <property type="match status" value="1"/>
</dbReference>
<dbReference type="AlphaFoldDB" id="A0A0F9GBC4"/>
<feature type="region of interest" description="Disordered" evidence="1">
    <location>
        <begin position="413"/>
        <end position="432"/>
    </location>
</feature>
<dbReference type="EMBL" id="LAZR01018504">
    <property type="protein sequence ID" value="KKL96164.1"/>
    <property type="molecule type" value="Genomic_DNA"/>
</dbReference>
<sequence length="472" mass="52876">TLTVRNASDRAWTNARLQWICLGHPGMTLIGRDDKRFDLPAGAERTFAVTVRTDKGAYYGLRAVAAAVTATVDGAERTFMEGFEIVVAPRIRLEMFPSQRFPMTKGRTQPILIYLANGRSSSPGGPPDKFISSRAGPCKGVVGFDLPEGIVADPPEQAFDLPENGAVRLVFNVTNNKWGKDVVTIRPVVKFDGEKAFTETVHPGTHVIRDKGLLDYKGLDDQGLTFHANWDDPDKWINRAVNPRNHEGWGWVKFNQEGVKGYCANARSGKFLDPFKTVDYQQGTVLFWMKRDPARRNENQNRPDPDKTWKMRLSQGYGRGELICGDEDTGQPHLPGKSGVGLRRWPGWGGKEGYLEAVYISMGNTRHYVQVPWPNKRLWEWRHVALLWDMNARRLEVYVDGKLAGKADKGAEPWYGSPWDPGRPSGGTNSGFSLGSCDHGKISLTLRDEVYIYDRVLTPEQIAANMARVRSD</sequence>
<dbReference type="SUPFAM" id="SSF49899">
    <property type="entry name" value="Concanavalin A-like lectins/glucanases"/>
    <property type="match status" value="1"/>
</dbReference>
<dbReference type="Pfam" id="PF13385">
    <property type="entry name" value="Laminin_G_3"/>
    <property type="match status" value="1"/>
</dbReference>
<evidence type="ECO:0000313" key="2">
    <source>
        <dbReference type="EMBL" id="KKL96164.1"/>
    </source>
</evidence>
<accession>A0A0F9GBC4</accession>
<feature type="non-terminal residue" evidence="2">
    <location>
        <position position="1"/>
    </location>
</feature>
<dbReference type="InterPro" id="IPR013320">
    <property type="entry name" value="ConA-like_dom_sf"/>
</dbReference>